<dbReference type="AlphaFoldDB" id="A0A067P947"/>
<dbReference type="InParanoid" id="A0A067P947"/>
<dbReference type="STRING" id="933084.A0A067P947"/>
<dbReference type="EMBL" id="KL197749">
    <property type="protein sequence ID" value="KDQ51309.1"/>
    <property type="molecule type" value="Genomic_DNA"/>
</dbReference>
<protein>
    <submittedName>
        <fullName evidence="1">Uncharacterized protein</fullName>
    </submittedName>
</protein>
<organism evidence="1 2">
    <name type="scientific">Jaapia argillacea MUCL 33604</name>
    <dbReference type="NCBI Taxonomy" id="933084"/>
    <lineage>
        <taxon>Eukaryota</taxon>
        <taxon>Fungi</taxon>
        <taxon>Dikarya</taxon>
        <taxon>Basidiomycota</taxon>
        <taxon>Agaricomycotina</taxon>
        <taxon>Agaricomycetes</taxon>
        <taxon>Agaricomycetidae</taxon>
        <taxon>Jaapiales</taxon>
        <taxon>Jaapiaceae</taxon>
        <taxon>Jaapia</taxon>
    </lineage>
</organism>
<dbReference type="HOGENOM" id="CLU_018544_12_4_1"/>
<dbReference type="SUPFAM" id="SSF52047">
    <property type="entry name" value="RNI-like"/>
    <property type="match status" value="1"/>
</dbReference>
<reference evidence="2" key="1">
    <citation type="journal article" date="2014" name="Proc. Natl. Acad. Sci. U.S.A.">
        <title>Extensive sampling of basidiomycete genomes demonstrates inadequacy of the white-rot/brown-rot paradigm for wood decay fungi.</title>
        <authorList>
            <person name="Riley R."/>
            <person name="Salamov A.A."/>
            <person name="Brown D.W."/>
            <person name="Nagy L.G."/>
            <person name="Floudas D."/>
            <person name="Held B.W."/>
            <person name="Levasseur A."/>
            <person name="Lombard V."/>
            <person name="Morin E."/>
            <person name="Otillar R."/>
            <person name="Lindquist E.A."/>
            <person name="Sun H."/>
            <person name="LaButti K.M."/>
            <person name="Schmutz J."/>
            <person name="Jabbour D."/>
            <person name="Luo H."/>
            <person name="Baker S.E."/>
            <person name="Pisabarro A.G."/>
            <person name="Walton J.D."/>
            <person name="Blanchette R.A."/>
            <person name="Henrissat B."/>
            <person name="Martin F."/>
            <person name="Cullen D."/>
            <person name="Hibbett D.S."/>
            <person name="Grigoriev I.V."/>
        </authorList>
    </citation>
    <scope>NUCLEOTIDE SEQUENCE [LARGE SCALE GENOMIC DNA]</scope>
    <source>
        <strain evidence="2">MUCL 33604</strain>
    </source>
</reference>
<sequence>MNWNLADIVPSFASRSKEWSQSPDVFNILRSGRYPSSCETTNLRVAVKEFEKDIKDLDEQAHRSGFPRHFLPIPLQTYRDGLDRQIHGYHSLEAPIRRLPPEILGRIFVFCLPKQSIGRATRVKSSRFVVPYSNGAPLVFCQICHSWRVIALSTPVLWTSLSLTIRRPYPLNRAVSDRSSYKLLLQTWLSRAGSSQPLSVRLVAEVSELSESSPSVMGVLDSLISYSRQWQHISIHLPPTSIKQLFHLPKGSTPLLESFHIQPVDEWTESRHFISRISFLRSSPRLRGLEFSPPISEPRLRSLPWSRLTRIAILDAPGVRLTADDCIHILLSCPNVIHCTLTLSQWPRTDPLGVIPSPFNKLETLRVVSSVPLTHLIESLQTPKLRVLEIQIPDTLDRGHFVGWRFDEFVARSSCQIRKLSLSTPHMLEEDFLACLRCIPSLLSLEVVNRAIPVITDGSLKHLTRESPTDATCPLPSLTKFVVRGQPAFTARALSHMVHSRWQKHHRAATIDSGRGHGDDLGSSSQVEVSQVRSLTVECDASFGRELNALLADFVEDGLVVNLR</sequence>
<dbReference type="InterPro" id="IPR032675">
    <property type="entry name" value="LRR_dom_sf"/>
</dbReference>
<dbReference type="OrthoDB" id="2909371at2759"/>
<evidence type="ECO:0000313" key="2">
    <source>
        <dbReference type="Proteomes" id="UP000027265"/>
    </source>
</evidence>
<accession>A0A067P947</accession>
<keyword evidence="2" id="KW-1185">Reference proteome</keyword>
<gene>
    <name evidence="1" type="ORF">JAAARDRAFT_62529</name>
</gene>
<name>A0A067P947_9AGAM</name>
<proteinExistence type="predicted"/>
<dbReference type="Gene3D" id="3.80.10.10">
    <property type="entry name" value="Ribonuclease Inhibitor"/>
    <property type="match status" value="1"/>
</dbReference>
<evidence type="ECO:0000313" key="1">
    <source>
        <dbReference type="EMBL" id="KDQ51309.1"/>
    </source>
</evidence>
<dbReference type="Proteomes" id="UP000027265">
    <property type="component" value="Unassembled WGS sequence"/>
</dbReference>